<dbReference type="InterPro" id="IPR020846">
    <property type="entry name" value="MFS_dom"/>
</dbReference>
<dbReference type="InterPro" id="IPR036259">
    <property type="entry name" value="MFS_trans_sf"/>
</dbReference>
<dbReference type="EMBL" id="SMFR01000002">
    <property type="protein sequence ID" value="TCJ96391.1"/>
    <property type="molecule type" value="Genomic_DNA"/>
</dbReference>
<feature type="domain" description="Major facilitator superfamily (MFS) profile" evidence="6">
    <location>
        <begin position="230"/>
        <end position="438"/>
    </location>
</feature>
<dbReference type="PANTHER" id="PTHR11328:SF24">
    <property type="entry name" value="MAJOR FACILITATOR SUPERFAMILY (MFS) PROFILE DOMAIN-CONTAINING PROTEIN"/>
    <property type="match status" value="1"/>
</dbReference>
<feature type="transmembrane region" description="Helical" evidence="5">
    <location>
        <begin position="296"/>
        <end position="317"/>
    </location>
</feature>
<keyword evidence="4 5" id="KW-0472">Membrane</keyword>
<dbReference type="GO" id="GO:0008643">
    <property type="term" value="P:carbohydrate transport"/>
    <property type="evidence" value="ECO:0007669"/>
    <property type="project" value="InterPro"/>
</dbReference>
<evidence type="ECO:0000256" key="4">
    <source>
        <dbReference type="ARBA" id="ARBA00023136"/>
    </source>
</evidence>
<comment type="caution">
    <text evidence="7">The sequence shown here is derived from an EMBL/GenBank/DDBJ whole genome shotgun (WGS) entry which is preliminary data.</text>
</comment>
<feature type="transmembrane region" description="Helical" evidence="5">
    <location>
        <begin position="86"/>
        <end position="106"/>
    </location>
</feature>
<feature type="transmembrane region" description="Helical" evidence="5">
    <location>
        <begin position="112"/>
        <end position="134"/>
    </location>
</feature>
<dbReference type="STRING" id="1210063.GCA_001612665_00082"/>
<organism evidence="7 8">
    <name type="scientific">Nocardia alba</name>
    <dbReference type="NCBI Taxonomy" id="225051"/>
    <lineage>
        <taxon>Bacteria</taxon>
        <taxon>Bacillati</taxon>
        <taxon>Actinomycetota</taxon>
        <taxon>Actinomycetes</taxon>
        <taxon>Mycobacteriales</taxon>
        <taxon>Nocardiaceae</taxon>
        <taxon>Nocardia</taxon>
    </lineage>
</organism>
<sequence>MSLDSRAEGLTRRRIAAYGVGSVGTAVFATVPGLLLLYYLTDILGVAAGLAGLVVVLPKLWDVVFNPVVGAASDREAVRTGRRTGLMLRGAVALPVLFAVMFMSPFTGGVGAAWVAVVFVLAASAFALFQVPYVGLPAEMAADPATRTSVTARRVIYLTIGILLGGGLAPALVAAGGEGRAGYVLMGSVVGVLMLGALVSAAIGTRWVPSSPGRALGLVAAVRAARGNRAFFALLISYVVHAVAVAVMLAAAPYIATYWLGGHGLTSVLFVCLVAPSALAVPVWEKLARRFGRLRCLTVATVGYAVGAALLLPAIALGGPGPALALVAVLGICYAALQLLSLALLPDTVLADADRTGQTQAGTFTGLWTAGETAGMALGPGLFSVALTVSGYTPTTWDVPLTQAAEAKLGILIGFTVAPAVLMLASLPALRAFGRRRS</sequence>
<keyword evidence="3 5" id="KW-1133">Transmembrane helix</keyword>
<dbReference type="Proteomes" id="UP000294856">
    <property type="component" value="Unassembled WGS sequence"/>
</dbReference>
<feature type="transmembrane region" description="Helical" evidence="5">
    <location>
        <begin position="15"/>
        <end position="40"/>
    </location>
</feature>
<evidence type="ECO:0000256" key="3">
    <source>
        <dbReference type="ARBA" id="ARBA00022989"/>
    </source>
</evidence>
<feature type="transmembrane region" description="Helical" evidence="5">
    <location>
        <begin position="323"/>
        <end position="345"/>
    </location>
</feature>
<dbReference type="GO" id="GO:0015293">
    <property type="term" value="F:symporter activity"/>
    <property type="evidence" value="ECO:0007669"/>
    <property type="project" value="InterPro"/>
</dbReference>
<dbReference type="SUPFAM" id="SSF103473">
    <property type="entry name" value="MFS general substrate transporter"/>
    <property type="match status" value="1"/>
</dbReference>
<accession>A0A4R1FYQ3</accession>
<feature type="transmembrane region" description="Helical" evidence="5">
    <location>
        <begin position="366"/>
        <end position="389"/>
    </location>
</feature>
<protein>
    <submittedName>
        <fullName evidence="7">Na+/melibiose symporter-like transporter</fullName>
    </submittedName>
</protein>
<reference evidence="7 8" key="1">
    <citation type="submission" date="2019-03" db="EMBL/GenBank/DDBJ databases">
        <title>Genomic Encyclopedia of Type Strains, Phase IV (KMG-IV): sequencing the most valuable type-strain genomes for metagenomic binning, comparative biology and taxonomic classification.</title>
        <authorList>
            <person name="Goeker M."/>
        </authorList>
    </citation>
    <scope>NUCLEOTIDE SEQUENCE [LARGE SCALE GENOMIC DNA]</scope>
    <source>
        <strain evidence="7 8">DSM 44684</strain>
    </source>
</reference>
<dbReference type="GO" id="GO:0005886">
    <property type="term" value="C:plasma membrane"/>
    <property type="evidence" value="ECO:0007669"/>
    <property type="project" value="UniProtKB-SubCell"/>
</dbReference>
<feature type="transmembrane region" description="Helical" evidence="5">
    <location>
        <begin position="262"/>
        <end position="284"/>
    </location>
</feature>
<feature type="transmembrane region" description="Helical" evidence="5">
    <location>
        <begin position="155"/>
        <end position="177"/>
    </location>
</feature>
<evidence type="ECO:0000256" key="2">
    <source>
        <dbReference type="ARBA" id="ARBA00022692"/>
    </source>
</evidence>
<dbReference type="InterPro" id="IPR039672">
    <property type="entry name" value="MFS_2"/>
</dbReference>
<dbReference type="AlphaFoldDB" id="A0A4R1FYQ3"/>
<feature type="transmembrane region" description="Helical" evidence="5">
    <location>
        <begin position="230"/>
        <end position="256"/>
    </location>
</feature>
<proteinExistence type="predicted"/>
<dbReference type="Gene3D" id="1.20.1250.20">
    <property type="entry name" value="MFS general substrate transporter like domains"/>
    <property type="match status" value="2"/>
</dbReference>
<feature type="transmembrane region" description="Helical" evidence="5">
    <location>
        <begin position="46"/>
        <end position="65"/>
    </location>
</feature>
<dbReference type="PANTHER" id="PTHR11328">
    <property type="entry name" value="MAJOR FACILITATOR SUPERFAMILY DOMAIN-CONTAINING PROTEIN"/>
    <property type="match status" value="1"/>
</dbReference>
<keyword evidence="8" id="KW-1185">Reference proteome</keyword>
<evidence type="ECO:0000256" key="1">
    <source>
        <dbReference type="ARBA" id="ARBA00004651"/>
    </source>
</evidence>
<evidence type="ECO:0000256" key="5">
    <source>
        <dbReference type="SAM" id="Phobius"/>
    </source>
</evidence>
<dbReference type="Pfam" id="PF13347">
    <property type="entry name" value="MFS_2"/>
    <property type="match status" value="1"/>
</dbReference>
<feature type="transmembrane region" description="Helical" evidence="5">
    <location>
        <begin position="409"/>
        <end position="430"/>
    </location>
</feature>
<dbReference type="RefSeq" id="WP_067444502.1">
    <property type="nucleotide sequence ID" value="NZ_SMFR01000002.1"/>
</dbReference>
<name>A0A4R1FYQ3_9NOCA</name>
<comment type="subcellular location">
    <subcellularLocation>
        <location evidence="1">Cell membrane</location>
        <topology evidence="1">Multi-pass membrane protein</topology>
    </subcellularLocation>
</comment>
<gene>
    <name evidence="7" type="ORF">DFR71_2420</name>
</gene>
<dbReference type="PROSITE" id="PS50850">
    <property type="entry name" value="MFS"/>
    <property type="match status" value="1"/>
</dbReference>
<evidence type="ECO:0000313" key="7">
    <source>
        <dbReference type="EMBL" id="TCJ96391.1"/>
    </source>
</evidence>
<evidence type="ECO:0000313" key="8">
    <source>
        <dbReference type="Proteomes" id="UP000294856"/>
    </source>
</evidence>
<feature type="transmembrane region" description="Helical" evidence="5">
    <location>
        <begin position="183"/>
        <end position="209"/>
    </location>
</feature>
<dbReference type="OrthoDB" id="3717977at2"/>
<evidence type="ECO:0000259" key="6">
    <source>
        <dbReference type="PROSITE" id="PS50850"/>
    </source>
</evidence>
<keyword evidence="2 5" id="KW-0812">Transmembrane</keyword>